<sequence>MPTDMEDKITPDKGEQGTEGGQPTGVEQTGQQGEENQDSKKPVMERSLEEQVAYWKSMARKHEDREKDANKQLGELPEIRQQLADVQAKLHASEVEAARKDVRLAHPELSESVFALCGETEPDKIREWGEKAAVAFAASASKEGQPDMGGTNQNNINPEERGARKAAQANNGSAAAGQPDEKAAIYKRIYEKYSANKSK</sequence>
<evidence type="ECO:0000256" key="1">
    <source>
        <dbReference type="SAM" id="MobiDB-lite"/>
    </source>
</evidence>
<dbReference type="Proteomes" id="UP000440041">
    <property type="component" value="Unassembled WGS sequence"/>
</dbReference>
<reference evidence="2 3" key="1">
    <citation type="submission" date="2019-09" db="EMBL/GenBank/DDBJ databases">
        <title>Characterization of the phylogenetic diversity of two novel species belonging to the genus Bifidobacterium: Bifidobacterium cebidarum sp. nov. and Bifidobacterium leontopitheci sp. nov.</title>
        <authorList>
            <person name="Lugli G.A."/>
            <person name="Duranti S."/>
            <person name="Milani C."/>
            <person name="Turroni F."/>
            <person name="Ventura M."/>
        </authorList>
    </citation>
    <scope>NUCLEOTIDE SEQUENCE [LARGE SCALE GENOMIC DNA]</scope>
    <source>
        <strain evidence="2 3">DSM 100238</strain>
    </source>
</reference>
<accession>A0A6A2V617</accession>
<dbReference type="AlphaFoldDB" id="A0A6A2V617"/>
<name>A0A6A2V617_9BIFI</name>
<feature type="compositionally biased region" description="Basic and acidic residues" evidence="1">
    <location>
        <begin position="1"/>
        <end position="16"/>
    </location>
</feature>
<feature type="compositionally biased region" description="Low complexity" evidence="1">
    <location>
        <begin position="166"/>
        <end position="178"/>
    </location>
</feature>
<comment type="caution">
    <text evidence="2">The sequence shown here is derived from an EMBL/GenBank/DDBJ whole genome shotgun (WGS) entry which is preliminary data.</text>
</comment>
<dbReference type="EMBL" id="WBSO01000022">
    <property type="protein sequence ID" value="KAB8292721.1"/>
    <property type="molecule type" value="Genomic_DNA"/>
</dbReference>
<feature type="compositionally biased region" description="Low complexity" evidence="1">
    <location>
        <begin position="24"/>
        <end position="34"/>
    </location>
</feature>
<feature type="region of interest" description="Disordered" evidence="1">
    <location>
        <begin position="138"/>
        <end position="181"/>
    </location>
</feature>
<proteinExistence type="predicted"/>
<gene>
    <name evidence="2" type="ORF">DSM100238_1773</name>
</gene>
<feature type="region of interest" description="Disordered" evidence="1">
    <location>
        <begin position="1"/>
        <end position="47"/>
    </location>
</feature>
<keyword evidence="3" id="KW-1185">Reference proteome</keyword>
<evidence type="ECO:0008006" key="4">
    <source>
        <dbReference type="Google" id="ProtNLM"/>
    </source>
</evidence>
<dbReference type="OrthoDB" id="10019466at2"/>
<feature type="compositionally biased region" description="Basic and acidic residues" evidence="1">
    <location>
        <begin position="37"/>
        <end position="47"/>
    </location>
</feature>
<protein>
    <recommendedName>
        <fullName evidence="4">Scaffolding protein</fullName>
    </recommendedName>
</protein>
<evidence type="ECO:0000313" key="2">
    <source>
        <dbReference type="EMBL" id="KAB8292721.1"/>
    </source>
</evidence>
<dbReference type="RefSeq" id="WP_152356290.1">
    <property type="nucleotide sequence ID" value="NZ_WBSO01000022.1"/>
</dbReference>
<evidence type="ECO:0000313" key="3">
    <source>
        <dbReference type="Proteomes" id="UP000440041"/>
    </source>
</evidence>
<organism evidence="2 3">
    <name type="scientific">Bifidobacterium apri</name>
    <dbReference type="NCBI Taxonomy" id="1769423"/>
    <lineage>
        <taxon>Bacteria</taxon>
        <taxon>Bacillati</taxon>
        <taxon>Actinomycetota</taxon>
        <taxon>Actinomycetes</taxon>
        <taxon>Bifidobacteriales</taxon>
        <taxon>Bifidobacteriaceae</taxon>
        <taxon>Bifidobacterium</taxon>
    </lineage>
</organism>